<dbReference type="GO" id="GO:0005576">
    <property type="term" value="C:extracellular region"/>
    <property type="evidence" value="ECO:0007669"/>
    <property type="project" value="InterPro"/>
</dbReference>
<evidence type="ECO:0000313" key="6">
    <source>
        <dbReference type="EMBL" id="OQV24679.1"/>
    </source>
</evidence>
<dbReference type="Gene3D" id="4.10.110.10">
    <property type="entry name" value="Spasmolytic Protein, domain 1"/>
    <property type="match status" value="1"/>
</dbReference>
<comment type="caution">
    <text evidence="6">The sequence shown here is derived from an EMBL/GenBank/DDBJ whole genome shotgun (WGS) entry which is preliminary data.</text>
</comment>
<feature type="compositionally biased region" description="Basic and acidic residues" evidence="3">
    <location>
        <begin position="424"/>
        <end position="436"/>
    </location>
</feature>
<dbReference type="PROSITE" id="PS51448">
    <property type="entry name" value="P_TREFOIL_2"/>
    <property type="match status" value="1"/>
</dbReference>
<feature type="disulfide bond" evidence="2">
    <location>
        <begin position="125"/>
        <end position="140"/>
    </location>
</feature>
<dbReference type="EMBL" id="MTYJ01000006">
    <property type="protein sequence ID" value="OQV24679.1"/>
    <property type="molecule type" value="Genomic_DNA"/>
</dbReference>
<keyword evidence="1 2" id="KW-1015">Disulfide bond</keyword>
<dbReference type="SUPFAM" id="SSF57625">
    <property type="entry name" value="Invertebrate chitin-binding proteins"/>
    <property type="match status" value="1"/>
</dbReference>
<dbReference type="Pfam" id="PF00088">
    <property type="entry name" value="Trefoil"/>
    <property type="match status" value="1"/>
</dbReference>
<feature type="compositionally biased region" description="Low complexity" evidence="3">
    <location>
        <begin position="354"/>
        <end position="364"/>
    </location>
</feature>
<dbReference type="AlphaFoldDB" id="A0A1W0XAY3"/>
<organism evidence="6 7">
    <name type="scientific">Hypsibius exemplaris</name>
    <name type="common">Freshwater tardigrade</name>
    <dbReference type="NCBI Taxonomy" id="2072580"/>
    <lineage>
        <taxon>Eukaryota</taxon>
        <taxon>Metazoa</taxon>
        <taxon>Ecdysozoa</taxon>
        <taxon>Tardigrada</taxon>
        <taxon>Eutardigrada</taxon>
        <taxon>Parachela</taxon>
        <taxon>Hypsibioidea</taxon>
        <taxon>Hypsibiidae</taxon>
        <taxon>Hypsibius</taxon>
    </lineage>
</organism>
<evidence type="ECO:0000259" key="4">
    <source>
        <dbReference type="PROSITE" id="PS50940"/>
    </source>
</evidence>
<evidence type="ECO:0000256" key="1">
    <source>
        <dbReference type="ARBA" id="ARBA00023157"/>
    </source>
</evidence>
<proteinExistence type="predicted"/>
<evidence type="ECO:0000256" key="3">
    <source>
        <dbReference type="SAM" id="MobiDB-lite"/>
    </source>
</evidence>
<dbReference type="CDD" id="cd00111">
    <property type="entry name" value="Trefoil"/>
    <property type="match status" value="1"/>
</dbReference>
<evidence type="ECO:0000259" key="5">
    <source>
        <dbReference type="PROSITE" id="PS51448"/>
    </source>
</evidence>
<dbReference type="InterPro" id="IPR036508">
    <property type="entry name" value="Chitin-bd_dom_sf"/>
</dbReference>
<keyword evidence="7" id="KW-1185">Reference proteome</keyword>
<evidence type="ECO:0008006" key="8">
    <source>
        <dbReference type="Google" id="ProtNLM"/>
    </source>
</evidence>
<feature type="compositionally biased region" description="Polar residues" evidence="3">
    <location>
        <begin position="365"/>
        <end position="413"/>
    </location>
</feature>
<comment type="caution">
    <text evidence="2">Lacks conserved residue(s) required for the propagation of feature annotation.</text>
</comment>
<protein>
    <recommendedName>
        <fullName evidence="8">Chitin-binding type-2 domain-containing protein</fullName>
    </recommendedName>
</protein>
<dbReference type="Pfam" id="PF01607">
    <property type="entry name" value="CBM_14"/>
    <property type="match status" value="1"/>
</dbReference>
<dbReference type="GO" id="GO:0008061">
    <property type="term" value="F:chitin binding"/>
    <property type="evidence" value="ECO:0007669"/>
    <property type="project" value="InterPro"/>
</dbReference>
<evidence type="ECO:0000313" key="7">
    <source>
        <dbReference type="Proteomes" id="UP000192578"/>
    </source>
</evidence>
<dbReference type="Proteomes" id="UP000192578">
    <property type="component" value="Unassembled WGS sequence"/>
</dbReference>
<gene>
    <name evidence="6" type="ORF">BV898_01738</name>
</gene>
<feature type="domain" description="P-type" evidence="5">
    <location>
        <begin position="112"/>
        <end position="155"/>
    </location>
</feature>
<dbReference type="SMART" id="SM00494">
    <property type="entry name" value="ChtBD2"/>
    <property type="match status" value="1"/>
</dbReference>
<dbReference type="SUPFAM" id="SSF57492">
    <property type="entry name" value="Trefoil"/>
    <property type="match status" value="1"/>
</dbReference>
<feature type="domain" description="Chitin-binding type-2" evidence="4">
    <location>
        <begin position="277"/>
        <end position="343"/>
    </location>
</feature>
<accession>A0A1W0XAY3</accession>
<dbReference type="InterPro" id="IPR002557">
    <property type="entry name" value="Chitin-bd_dom"/>
</dbReference>
<dbReference type="Gene3D" id="2.170.140.10">
    <property type="entry name" value="Chitin binding domain"/>
    <property type="match status" value="1"/>
</dbReference>
<name>A0A1W0XAY3_HYPEX</name>
<evidence type="ECO:0000256" key="2">
    <source>
        <dbReference type="PROSITE-ProRule" id="PRU00779"/>
    </source>
</evidence>
<reference evidence="7" key="1">
    <citation type="submission" date="2017-01" db="EMBL/GenBank/DDBJ databases">
        <title>Comparative genomics of anhydrobiosis in the tardigrade Hypsibius dujardini.</title>
        <authorList>
            <person name="Yoshida Y."/>
            <person name="Koutsovoulos G."/>
            <person name="Laetsch D."/>
            <person name="Stevens L."/>
            <person name="Kumar S."/>
            <person name="Horikawa D."/>
            <person name="Ishino K."/>
            <person name="Komine S."/>
            <person name="Tomita M."/>
            <person name="Blaxter M."/>
            <person name="Arakawa K."/>
        </authorList>
    </citation>
    <scope>NUCLEOTIDE SEQUENCE [LARGE SCALE GENOMIC DNA]</scope>
    <source>
        <strain evidence="7">Z151</strain>
    </source>
</reference>
<sequence length="460" mass="49650">MRNCTHKRSHIFSSRLLRYTQPAASSAQQQQELHVLDDHHTTHSSPAHCVVNPPDADVADCGATNRSVVPPPTPAATSPAVTLAGETAEPITTAGKTKRTRRRILVEIDQQPQCQAVDPINRVTCGRRGQSKSKCKKMGCCFDQKGTSSRCYYAINATIPSSTTRATIPSSTTRARRLKNPTRTKEESHGEFCGLFETTRDPALPGALCTSRTILFIALFCFAVGQSEELDGSDTDESSTSAGSPTILEERPCLDTLRHGYMERTESGGRSIGNNCPDLCIGPNGRAPNGNFSHPDDCRDYIQCDNWKAVAFRCNGSEYFDTELQSCTLAGPDAETRKAQCTRRPTSPWPPVTTPSASVTSDVTEGSTSVVVDTDGSESSPTDGSSLETGETGSDTPSTPTTNQLASPTTPGSVTAAKQQEAAQKSKKDPETKIEYSRYYIPGTLYRIPKRSPRDATSIT</sequence>
<dbReference type="PROSITE" id="PS50940">
    <property type="entry name" value="CHIT_BIND_II"/>
    <property type="match status" value="1"/>
</dbReference>
<feature type="region of interest" description="Disordered" evidence="3">
    <location>
        <begin position="338"/>
        <end position="436"/>
    </location>
</feature>
<dbReference type="InterPro" id="IPR044913">
    <property type="entry name" value="P_trefoil_dom_sf"/>
</dbReference>
<dbReference type="SMART" id="SM00018">
    <property type="entry name" value="PD"/>
    <property type="match status" value="1"/>
</dbReference>
<dbReference type="InterPro" id="IPR000519">
    <property type="entry name" value="P_trefoil_dom"/>
</dbReference>